<dbReference type="InterPro" id="IPR003599">
    <property type="entry name" value="Ig_sub"/>
</dbReference>
<evidence type="ECO:0000313" key="7">
    <source>
        <dbReference type="EMBL" id="ABV68858.1"/>
    </source>
</evidence>
<evidence type="ECO:0000256" key="3">
    <source>
        <dbReference type="ARBA" id="ARBA00023157"/>
    </source>
</evidence>
<reference evidence="7" key="1">
    <citation type="journal article" date="2007" name="BMC Biol.">
        <title>Immune system responses and fitness costs associated with consumption of bacteria in larvae of Trichoplusia ni.</title>
        <authorList>
            <person name="Freitak D."/>
            <person name="Wheat C.W."/>
            <person name="Heckel D.G."/>
            <person name="Vogel H."/>
        </authorList>
    </citation>
    <scope>NUCLEOTIDE SEQUENCE</scope>
</reference>
<dbReference type="InterPro" id="IPR036179">
    <property type="entry name" value="Ig-like_dom_sf"/>
</dbReference>
<evidence type="ECO:0000256" key="1">
    <source>
        <dbReference type="ARBA" id="ARBA00022729"/>
    </source>
</evidence>
<evidence type="ECO:0000256" key="2">
    <source>
        <dbReference type="ARBA" id="ARBA00022737"/>
    </source>
</evidence>
<organism evidence="7">
    <name type="scientific">Trichoplusia ni</name>
    <name type="common">Cabbage looper</name>
    <dbReference type="NCBI Taxonomy" id="7111"/>
    <lineage>
        <taxon>Eukaryota</taxon>
        <taxon>Metazoa</taxon>
        <taxon>Ecdysozoa</taxon>
        <taxon>Arthropoda</taxon>
        <taxon>Hexapoda</taxon>
        <taxon>Insecta</taxon>
        <taxon>Pterygota</taxon>
        <taxon>Neoptera</taxon>
        <taxon>Endopterygota</taxon>
        <taxon>Lepidoptera</taxon>
        <taxon>Glossata</taxon>
        <taxon>Ditrysia</taxon>
        <taxon>Noctuoidea</taxon>
        <taxon>Noctuidae</taxon>
        <taxon>Plusiinae</taxon>
        <taxon>Trichoplusia</taxon>
    </lineage>
</organism>
<protein>
    <submittedName>
        <fullName evidence="7">Hemolin-like protein</fullName>
    </submittedName>
</protein>
<dbReference type="InterPro" id="IPR007110">
    <property type="entry name" value="Ig-like_dom"/>
</dbReference>
<feature type="domain" description="Ig-like" evidence="6">
    <location>
        <begin position="31"/>
        <end position="129"/>
    </location>
</feature>
<dbReference type="InterPro" id="IPR051170">
    <property type="entry name" value="Neural/epithelial_adhesion"/>
</dbReference>
<dbReference type="InterPro" id="IPR013783">
    <property type="entry name" value="Ig-like_fold"/>
</dbReference>
<dbReference type="PROSITE" id="PS50835">
    <property type="entry name" value="IG_LIKE"/>
    <property type="match status" value="2"/>
</dbReference>
<dbReference type="InterPro" id="IPR013098">
    <property type="entry name" value="Ig_I-set"/>
</dbReference>
<feature type="chain" id="PRO_5002745158" evidence="5">
    <location>
        <begin position="20"/>
        <end position="201"/>
    </location>
</feature>
<feature type="domain" description="Ig-like" evidence="6">
    <location>
        <begin position="134"/>
        <end position="201"/>
    </location>
</feature>
<sequence length="201" mass="22501">MYRITSTVVLAACIVLCTALPVEKQKVQELPVLKDQKAEVLFRADNYSTAFLECALEGHGKDVNPLAYPDWFKENKLIEAKPGDRITDHNRTGGKRLLIKETLYEDQGTYKCEVNNGVGKKLTHSMKLTVVSAPKLSQQHEKRILVKEGEDISLPCKITGLPEPKVTWTYNTKAVSERAIYKDGVLKIKNAKKGDTGYYGC</sequence>
<accession>A9XXB2</accession>
<evidence type="ECO:0000259" key="6">
    <source>
        <dbReference type="PROSITE" id="PS50835"/>
    </source>
</evidence>
<name>A9XXB2_TRINI</name>
<dbReference type="Pfam" id="PF13927">
    <property type="entry name" value="Ig_3"/>
    <property type="match status" value="1"/>
</dbReference>
<dbReference type="PANTHER" id="PTHR12231:SF253">
    <property type="entry name" value="DPR-INTERACTING PROTEIN ETA, ISOFORM B-RELATED"/>
    <property type="match status" value="1"/>
</dbReference>
<evidence type="ECO:0000256" key="5">
    <source>
        <dbReference type="SAM" id="SignalP"/>
    </source>
</evidence>
<feature type="signal peptide" evidence="5">
    <location>
        <begin position="1"/>
        <end position="19"/>
    </location>
</feature>
<keyword evidence="2" id="KW-0677">Repeat</keyword>
<evidence type="ECO:0000256" key="4">
    <source>
        <dbReference type="ARBA" id="ARBA00023319"/>
    </source>
</evidence>
<keyword evidence="4" id="KW-0393">Immunoglobulin domain</keyword>
<dbReference type="EMBL" id="EU016391">
    <property type="protein sequence ID" value="ABV68858.1"/>
    <property type="molecule type" value="mRNA"/>
</dbReference>
<dbReference type="Pfam" id="PF07679">
    <property type="entry name" value="I-set"/>
    <property type="match status" value="1"/>
</dbReference>
<dbReference type="AlphaFoldDB" id="A9XXB2"/>
<dbReference type="SMART" id="SM00409">
    <property type="entry name" value="IG"/>
    <property type="match status" value="2"/>
</dbReference>
<dbReference type="SUPFAM" id="SSF48726">
    <property type="entry name" value="Immunoglobulin"/>
    <property type="match status" value="2"/>
</dbReference>
<dbReference type="MEROPS" id="I43.001"/>
<dbReference type="PANTHER" id="PTHR12231">
    <property type="entry name" value="CTX-RELATED TYPE I TRANSMEMBRANE PROTEIN"/>
    <property type="match status" value="1"/>
</dbReference>
<dbReference type="SMART" id="SM00408">
    <property type="entry name" value="IGc2"/>
    <property type="match status" value="2"/>
</dbReference>
<keyword evidence="3" id="KW-1015">Disulfide bond</keyword>
<proteinExistence type="evidence at transcript level"/>
<keyword evidence="1 5" id="KW-0732">Signal</keyword>
<dbReference type="Gene3D" id="2.60.40.10">
    <property type="entry name" value="Immunoglobulins"/>
    <property type="match status" value="2"/>
</dbReference>
<dbReference type="InterPro" id="IPR003598">
    <property type="entry name" value="Ig_sub2"/>
</dbReference>